<feature type="transmembrane region" description="Helical" evidence="6">
    <location>
        <begin position="96"/>
        <end position="117"/>
    </location>
</feature>
<evidence type="ECO:0000256" key="1">
    <source>
        <dbReference type="ARBA" id="ARBA00004141"/>
    </source>
</evidence>
<feature type="domain" description="ABC transmembrane type-1" evidence="7">
    <location>
        <begin position="268"/>
        <end position="326"/>
    </location>
</feature>
<dbReference type="SUPFAM" id="SSF90123">
    <property type="entry name" value="ABC transporter transmembrane region"/>
    <property type="match status" value="2"/>
</dbReference>
<dbReference type="AlphaFoldDB" id="A0A1R3L748"/>
<dbReference type="InterPro" id="IPR036640">
    <property type="entry name" value="ABC1_TM_sf"/>
</dbReference>
<dbReference type="Pfam" id="PF00664">
    <property type="entry name" value="ABC_membrane"/>
    <property type="match status" value="2"/>
</dbReference>
<accession>A0A1R3L748</accession>
<feature type="transmembrane region" description="Helical" evidence="6">
    <location>
        <begin position="144"/>
        <end position="168"/>
    </location>
</feature>
<organism evidence="8 9">
    <name type="scientific">Asparagus officinalis</name>
    <name type="common">Garden asparagus</name>
    <dbReference type="NCBI Taxonomy" id="4686"/>
    <lineage>
        <taxon>Eukaryota</taxon>
        <taxon>Viridiplantae</taxon>
        <taxon>Streptophyta</taxon>
        <taxon>Embryophyta</taxon>
        <taxon>Tracheophyta</taxon>
        <taxon>Spermatophyta</taxon>
        <taxon>Magnoliopsida</taxon>
        <taxon>Liliopsida</taxon>
        <taxon>Asparagales</taxon>
        <taxon>Asparagaceae</taxon>
        <taxon>Asparagoideae</taxon>
        <taxon>Asparagus</taxon>
    </lineage>
</organism>
<name>A0A1R3L748_ASPOF</name>
<evidence type="ECO:0000256" key="6">
    <source>
        <dbReference type="SAM" id="Phobius"/>
    </source>
</evidence>
<evidence type="ECO:0000259" key="7">
    <source>
        <dbReference type="PROSITE" id="PS50929"/>
    </source>
</evidence>
<feature type="domain" description="ABC transmembrane type-1" evidence="7">
    <location>
        <begin position="101"/>
        <end position="217"/>
    </location>
</feature>
<evidence type="ECO:0000256" key="3">
    <source>
        <dbReference type="ARBA" id="ARBA00022989"/>
    </source>
</evidence>
<feature type="region of interest" description="Disordered" evidence="5">
    <location>
        <begin position="1"/>
        <end position="72"/>
    </location>
</feature>
<keyword evidence="9" id="KW-1185">Reference proteome</keyword>
<feature type="compositionally biased region" description="Basic and acidic residues" evidence="5">
    <location>
        <begin position="1"/>
        <end position="20"/>
    </location>
</feature>
<dbReference type="Gene3D" id="1.20.1560.10">
    <property type="entry name" value="ABC transporter type 1, transmembrane domain"/>
    <property type="match status" value="2"/>
</dbReference>
<evidence type="ECO:0000256" key="5">
    <source>
        <dbReference type="SAM" id="MobiDB-lite"/>
    </source>
</evidence>
<evidence type="ECO:0000256" key="4">
    <source>
        <dbReference type="ARBA" id="ARBA00023136"/>
    </source>
</evidence>
<dbReference type="PROSITE" id="PS50929">
    <property type="entry name" value="ABC_TM1F"/>
    <property type="match status" value="2"/>
</dbReference>
<keyword evidence="4 6" id="KW-0472">Membrane</keyword>
<dbReference type="GO" id="GO:0140359">
    <property type="term" value="F:ABC-type transporter activity"/>
    <property type="evidence" value="ECO:0007669"/>
    <property type="project" value="InterPro"/>
</dbReference>
<dbReference type="InterPro" id="IPR011527">
    <property type="entry name" value="ABC1_TM_dom"/>
</dbReference>
<dbReference type="InterPro" id="IPR039421">
    <property type="entry name" value="Type_1_exporter"/>
</dbReference>
<evidence type="ECO:0000313" key="8">
    <source>
        <dbReference type="EMBL" id="ONK55458.1"/>
    </source>
</evidence>
<proteinExistence type="predicted"/>
<dbReference type="Gramene" id="ONK55458">
    <property type="protein sequence ID" value="ONK55458"/>
    <property type="gene ID" value="A4U43_UnF2940"/>
</dbReference>
<dbReference type="EMBL" id="KV863456">
    <property type="protein sequence ID" value="ONK55458.1"/>
    <property type="molecule type" value="Genomic_DNA"/>
</dbReference>
<dbReference type="PANTHER" id="PTHR24222:SF70">
    <property type="entry name" value="BRACHYTIC2"/>
    <property type="match status" value="1"/>
</dbReference>
<gene>
    <name evidence="8" type="ORF">A4U43_UnF2940</name>
</gene>
<dbReference type="PANTHER" id="PTHR24222">
    <property type="entry name" value="ABC TRANSPORTER B FAMILY"/>
    <property type="match status" value="1"/>
</dbReference>
<keyword evidence="3 6" id="KW-1133">Transmembrane helix</keyword>
<evidence type="ECO:0000256" key="2">
    <source>
        <dbReference type="ARBA" id="ARBA00022692"/>
    </source>
</evidence>
<dbReference type="GO" id="GO:0005524">
    <property type="term" value="F:ATP binding"/>
    <property type="evidence" value="ECO:0007669"/>
    <property type="project" value="InterPro"/>
</dbReference>
<reference evidence="9" key="1">
    <citation type="journal article" date="2017" name="Nat. Commun.">
        <title>The asparagus genome sheds light on the origin and evolution of a young Y chromosome.</title>
        <authorList>
            <person name="Harkess A."/>
            <person name="Zhou J."/>
            <person name="Xu C."/>
            <person name="Bowers J.E."/>
            <person name="Van der Hulst R."/>
            <person name="Ayyampalayam S."/>
            <person name="Mercati F."/>
            <person name="Riccardi P."/>
            <person name="McKain M.R."/>
            <person name="Kakrana A."/>
            <person name="Tang H."/>
            <person name="Ray J."/>
            <person name="Groenendijk J."/>
            <person name="Arikit S."/>
            <person name="Mathioni S.M."/>
            <person name="Nakano M."/>
            <person name="Shan H."/>
            <person name="Telgmann-Rauber A."/>
            <person name="Kanno A."/>
            <person name="Yue Z."/>
            <person name="Chen H."/>
            <person name="Li W."/>
            <person name="Chen Y."/>
            <person name="Xu X."/>
            <person name="Zhang Y."/>
            <person name="Luo S."/>
            <person name="Chen H."/>
            <person name="Gao J."/>
            <person name="Mao Z."/>
            <person name="Pires J.C."/>
            <person name="Luo M."/>
            <person name="Kudrna D."/>
            <person name="Wing R.A."/>
            <person name="Meyers B.C."/>
            <person name="Yi K."/>
            <person name="Kong H."/>
            <person name="Lavrijsen P."/>
            <person name="Sunseri F."/>
            <person name="Falavigna A."/>
            <person name="Ye Y."/>
            <person name="Leebens-Mack J.H."/>
            <person name="Chen G."/>
        </authorList>
    </citation>
    <scope>NUCLEOTIDE SEQUENCE [LARGE SCALE GENOMIC DNA]</scope>
    <source>
        <strain evidence="9">cv. DH0086</strain>
    </source>
</reference>
<keyword evidence="2 6" id="KW-0812">Transmembrane</keyword>
<dbReference type="GO" id="GO:0005886">
    <property type="term" value="C:plasma membrane"/>
    <property type="evidence" value="ECO:0007669"/>
    <property type="project" value="TreeGrafter"/>
</dbReference>
<protein>
    <recommendedName>
        <fullName evidence="7">ABC transmembrane type-1 domain-containing protein</fullName>
    </recommendedName>
</protein>
<evidence type="ECO:0000313" key="9">
    <source>
        <dbReference type="Proteomes" id="UP000243459"/>
    </source>
</evidence>
<sequence>MSNDESKSNVENLDRPEMQRFHLCSPPRSPSSPDPDLVVIELGEKQEEQEEAGAGHRSGGEGSGAEKRAPAAGKAEAAAEAVKFAELFRFADGVDLVLMGIGTVGAVVHGCALPVFLRFFADLVDSFGSNADDPDTMCREVVKYAFYFLVVGAAIWASSWAEISCWMWTGERQTTKMRIRYLQSVLNQDVCYFDTEVRTSDVVYAVNADAVIVQDAVVGGNAIDRCELFFWLPAGEFYPLHGNIRVGLRRWIHGSVTARSRHTLRATAMAKLSSKSQDALSQASNTAEQALAQIRTVQSFVGESRALQAYSSSLRIAQRIGYRIGFGESAGLEGGPTSPSSDLPSVRFFLCVRRGLLRTATTTQRCRHQPQCSPSEDNVIPRIQSRAARVEIVPNNLFNLTRASALGPVCLRVMAAFAKARVAAAQKYTRRVDHVW</sequence>
<comment type="subcellular location">
    <subcellularLocation>
        <location evidence="1">Membrane</location>
        <topology evidence="1">Multi-pass membrane protein</topology>
    </subcellularLocation>
</comment>
<dbReference type="Proteomes" id="UP000243459">
    <property type="component" value="Unassembled WGS sequence"/>
</dbReference>